<accession>X1W088</accession>
<name>X1W088_9ZZZZ</name>
<protein>
    <submittedName>
        <fullName evidence="1">Uncharacterized protein</fullName>
    </submittedName>
</protein>
<gene>
    <name evidence="1" type="ORF">S12H4_61349</name>
</gene>
<proteinExistence type="predicted"/>
<dbReference type="AlphaFoldDB" id="X1W088"/>
<evidence type="ECO:0000313" key="1">
    <source>
        <dbReference type="EMBL" id="GAJ19780.1"/>
    </source>
</evidence>
<organism evidence="1">
    <name type="scientific">marine sediment metagenome</name>
    <dbReference type="NCBI Taxonomy" id="412755"/>
    <lineage>
        <taxon>unclassified sequences</taxon>
        <taxon>metagenomes</taxon>
        <taxon>ecological metagenomes</taxon>
    </lineage>
</organism>
<dbReference type="EMBL" id="BARW01040691">
    <property type="protein sequence ID" value="GAJ19780.1"/>
    <property type="molecule type" value="Genomic_DNA"/>
</dbReference>
<feature type="non-terminal residue" evidence="1">
    <location>
        <position position="33"/>
    </location>
</feature>
<reference evidence="1" key="1">
    <citation type="journal article" date="2014" name="Front. Microbiol.">
        <title>High frequency of phylogenetically diverse reductive dehalogenase-homologous genes in deep subseafloor sedimentary metagenomes.</title>
        <authorList>
            <person name="Kawai M."/>
            <person name="Futagami T."/>
            <person name="Toyoda A."/>
            <person name="Takaki Y."/>
            <person name="Nishi S."/>
            <person name="Hori S."/>
            <person name="Arai W."/>
            <person name="Tsubouchi T."/>
            <person name="Morono Y."/>
            <person name="Uchiyama I."/>
            <person name="Ito T."/>
            <person name="Fujiyama A."/>
            <person name="Inagaki F."/>
            <person name="Takami H."/>
        </authorList>
    </citation>
    <scope>NUCLEOTIDE SEQUENCE</scope>
    <source>
        <strain evidence="1">Expedition CK06-06</strain>
    </source>
</reference>
<sequence length="33" mass="3821">MEIAQKTRLLKSLDTKDLITKLTQYEDALEKAL</sequence>
<comment type="caution">
    <text evidence="1">The sequence shown here is derived from an EMBL/GenBank/DDBJ whole genome shotgun (WGS) entry which is preliminary data.</text>
</comment>